<evidence type="ECO:0000256" key="2">
    <source>
        <dbReference type="ARBA" id="ARBA00022448"/>
    </source>
</evidence>
<name>A0ABW3HNL6_9BACL</name>
<proteinExistence type="predicted"/>
<organism evidence="6 7">
    <name type="scientific">Paenibacillus chungangensis</name>
    <dbReference type="NCBI Taxonomy" id="696535"/>
    <lineage>
        <taxon>Bacteria</taxon>
        <taxon>Bacillati</taxon>
        <taxon>Bacillota</taxon>
        <taxon>Bacilli</taxon>
        <taxon>Bacillales</taxon>
        <taxon>Paenibacillaceae</taxon>
        <taxon>Paenibacillus</taxon>
    </lineage>
</organism>
<dbReference type="Pfam" id="PF07690">
    <property type="entry name" value="MFS_1"/>
    <property type="match status" value="1"/>
</dbReference>
<dbReference type="PANTHER" id="PTHR23535:SF2">
    <property type="entry name" value="SUGAR EFFLUX TRANSPORTER A-RELATED"/>
    <property type="match status" value="1"/>
</dbReference>
<protein>
    <submittedName>
        <fullName evidence="6">MFS transporter</fullName>
    </submittedName>
</protein>
<dbReference type="EMBL" id="JBHTJZ010000005">
    <property type="protein sequence ID" value="MFD0959061.1"/>
    <property type="molecule type" value="Genomic_DNA"/>
</dbReference>
<evidence type="ECO:0000313" key="6">
    <source>
        <dbReference type="EMBL" id="MFD0959061.1"/>
    </source>
</evidence>
<dbReference type="Proteomes" id="UP001596989">
    <property type="component" value="Unassembled WGS sequence"/>
</dbReference>
<keyword evidence="5" id="KW-1133">Transmembrane helix</keyword>
<feature type="transmembrane region" description="Helical" evidence="5">
    <location>
        <begin position="281"/>
        <end position="298"/>
    </location>
</feature>
<feature type="transmembrane region" description="Helical" evidence="5">
    <location>
        <begin position="304"/>
        <end position="327"/>
    </location>
</feature>
<gene>
    <name evidence="6" type="ORF">ACFQ2I_06615</name>
</gene>
<keyword evidence="7" id="KW-1185">Reference proteome</keyword>
<feature type="transmembrane region" description="Helical" evidence="5">
    <location>
        <begin position="252"/>
        <end position="274"/>
    </location>
</feature>
<dbReference type="SUPFAM" id="SSF103473">
    <property type="entry name" value="MFS general substrate transporter"/>
    <property type="match status" value="1"/>
</dbReference>
<keyword evidence="4" id="KW-0762">Sugar transport</keyword>
<evidence type="ECO:0000256" key="5">
    <source>
        <dbReference type="SAM" id="Phobius"/>
    </source>
</evidence>
<reference evidence="7" key="1">
    <citation type="journal article" date="2019" name="Int. J. Syst. Evol. Microbiol.">
        <title>The Global Catalogue of Microorganisms (GCM) 10K type strain sequencing project: providing services to taxonomists for standard genome sequencing and annotation.</title>
        <authorList>
            <consortium name="The Broad Institute Genomics Platform"/>
            <consortium name="The Broad Institute Genome Sequencing Center for Infectious Disease"/>
            <person name="Wu L."/>
            <person name="Ma J."/>
        </authorList>
    </citation>
    <scope>NUCLEOTIDE SEQUENCE [LARGE SCALE GENOMIC DNA]</scope>
    <source>
        <strain evidence="7">CCUG 59129</strain>
    </source>
</reference>
<dbReference type="PANTHER" id="PTHR23535">
    <property type="entry name" value="SUGAR EFFLUX TRANSPORTER A-RELATED"/>
    <property type="match status" value="1"/>
</dbReference>
<dbReference type="RefSeq" id="WP_377562906.1">
    <property type="nucleotide sequence ID" value="NZ_JBHTJZ010000005.1"/>
</dbReference>
<evidence type="ECO:0000256" key="1">
    <source>
        <dbReference type="ARBA" id="ARBA00004651"/>
    </source>
</evidence>
<evidence type="ECO:0000256" key="3">
    <source>
        <dbReference type="ARBA" id="ARBA00022475"/>
    </source>
</evidence>
<feature type="transmembrane region" description="Helical" evidence="5">
    <location>
        <begin position="83"/>
        <end position="101"/>
    </location>
</feature>
<evidence type="ECO:0000313" key="7">
    <source>
        <dbReference type="Proteomes" id="UP001596989"/>
    </source>
</evidence>
<feature type="transmembrane region" description="Helical" evidence="5">
    <location>
        <begin position="339"/>
        <end position="360"/>
    </location>
</feature>
<feature type="transmembrane region" description="Helical" evidence="5">
    <location>
        <begin position="214"/>
        <end position="232"/>
    </location>
</feature>
<comment type="subcellular location">
    <subcellularLocation>
        <location evidence="1">Cell membrane</location>
        <topology evidence="1">Multi-pass membrane protein</topology>
    </subcellularLocation>
</comment>
<keyword evidence="5" id="KW-0812">Transmembrane</keyword>
<keyword evidence="2" id="KW-0813">Transport</keyword>
<feature type="transmembrane region" description="Helical" evidence="5">
    <location>
        <begin position="174"/>
        <end position="193"/>
    </location>
</feature>
<feature type="transmembrane region" description="Helical" evidence="5">
    <location>
        <begin position="107"/>
        <end position="126"/>
    </location>
</feature>
<feature type="transmembrane region" description="Helical" evidence="5">
    <location>
        <begin position="146"/>
        <end position="168"/>
    </location>
</feature>
<keyword evidence="5" id="KW-0472">Membrane</keyword>
<evidence type="ECO:0000256" key="4">
    <source>
        <dbReference type="ARBA" id="ARBA00022597"/>
    </source>
</evidence>
<dbReference type="Gene3D" id="1.20.1250.20">
    <property type="entry name" value="MFS general substrate transporter like domains"/>
    <property type="match status" value="2"/>
</dbReference>
<accession>A0ABW3HNL6</accession>
<keyword evidence="3" id="KW-1003">Cell membrane</keyword>
<feature type="transmembrane region" description="Helical" evidence="5">
    <location>
        <begin position="52"/>
        <end position="71"/>
    </location>
</feature>
<feature type="transmembrane region" description="Helical" evidence="5">
    <location>
        <begin position="366"/>
        <end position="387"/>
    </location>
</feature>
<sequence length="410" mass="44841">MSIWSDMRTFSTVPGARRLLGALFFYGIGLGILAPMNSIYLSDSIGLVKGEIVSIFSISALLNMIVTITVGAYSDRMKHKKPIALTAAVICMIGLLVYMRADDYTGALIGMCIAAAPSGLIMGQLFAISRHHFTQLAPSLVEMAQIWLRSSLSVGFFSGLLIGANLYVLATFQGVLWGNIGGYAALVLLLTLHRELDSTTKKENSSSNSVTGEPFSLLMLLAILLIACADSIRGLYLPLVVKELFGRAEIASYIWSVQAIFELLLMTVSGYWAARYGTKPILIIGGVSAIICYAVYVWSPPLLLFFLVQPLYSLFVSIKFGVAMGYVQRMFLARSGFGASLYECIILMATLVGYVLPLIIDGYHPFLFYIPMSIVVAALLMIGWTMMTEKRNNLVRRKRDDASTFRAAGS</sequence>
<comment type="caution">
    <text evidence="6">The sequence shown here is derived from an EMBL/GenBank/DDBJ whole genome shotgun (WGS) entry which is preliminary data.</text>
</comment>
<feature type="transmembrane region" description="Helical" evidence="5">
    <location>
        <begin position="20"/>
        <end position="40"/>
    </location>
</feature>
<dbReference type="InterPro" id="IPR036259">
    <property type="entry name" value="MFS_trans_sf"/>
</dbReference>
<dbReference type="InterPro" id="IPR011701">
    <property type="entry name" value="MFS"/>
</dbReference>